<protein>
    <submittedName>
        <fullName evidence="1">Uncharacterized protein</fullName>
    </submittedName>
</protein>
<organism evidence="1 2">
    <name type="scientific">Lipomyces orientalis</name>
    <dbReference type="NCBI Taxonomy" id="1233043"/>
    <lineage>
        <taxon>Eukaryota</taxon>
        <taxon>Fungi</taxon>
        <taxon>Dikarya</taxon>
        <taxon>Ascomycota</taxon>
        <taxon>Saccharomycotina</taxon>
        <taxon>Lipomycetes</taxon>
        <taxon>Lipomycetales</taxon>
        <taxon>Lipomycetaceae</taxon>
        <taxon>Lipomyces</taxon>
    </lineage>
</organism>
<reference evidence="2" key="1">
    <citation type="journal article" date="2024" name="Front. Bioeng. Biotechnol.">
        <title>Genome-scale model development and genomic sequencing of the oleaginous clade Lipomyces.</title>
        <authorList>
            <person name="Czajka J.J."/>
            <person name="Han Y."/>
            <person name="Kim J."/>
            <person name="Mondo S.J."/>
            <person name="Hofstad B.A."/>
            <person name="Robles A."/>
            <person name="Haridas S."/>
            <person name="Riley R."/>
            <person name="LaButti K."/>
            <person name="Pangilinan J."/>
            <person name="Andreopoulos W."/>
            <person name="Lipzen A."/>
            <person name="Yan J."/>
            <person name="Wang M."/>
            <person name="Ng V."/>
            <person name="Grigoriev I.V."/>
            <person name="Spatafora J.W."/>
            <person name="Magnuson J.K."/>
            <person name="Baker S.E."/>
            <person name="Pomraning K.R."/>
        </authorList>
    </citation>
    <scope>NUCLEOTIDE SEQUENCE [LARGE SCALE GENOMIC DNA]</scope>
    <source>
        <strain evidence="2">CBS 10300</strain>
    </source>
</reference>
<comment type="caution">
    <text evidence="1">The sequence shown here is derived from an EMBL/GenBank/DDBJ whole genome shotgun (WGS) entry which is preliminary data.</text>
</comment>
<evidence type="ECO:0000313" key="2">
    <source>
        <dbReference type="Proteomes" id="UP001489719"/>
    </source>
</evidence>
<accession>A0ACC3TUB8</accession>
<name>A0ACC3TUB8_9ASCO</name>
<gene>
    <name evidence="1" type="ORF">V1517DRAFT_316909</name>
</gene>
<dbReference type="EMBL" id="MU970048">
    <property type="protein sequence ID" value="KAK9324601.1"/>
    <property type="molecule type" value="Genomic_DNA"/>
</dbReference>
<proteinExistence type="predicted"/>
<keyword evidence="2" id="KW-1185">Reference proteome</keyword>
<evidence type="ECO:0000313" key="1">
    <source>
        <dbReference type="EMBL" id="KAK9324601.1"/>
    </source>
</evidence>
<sequence length="489" mass="54765">MKKLLGRSKSGRKSPTPSEMSTSSGNYNPYTMYREPEEAVPGRRNPYALGSNSFNSAPTSTEHSSYKGDNTSNVSFEDPGSTYSSPYESSSPAPNPYVTGSSSASNRYSSRASAGSNPYASTPSTSNPYDRSATYESSSLYSPPSYSTLDKNRPSPARDNGSIPSMSTNNPYGGDVDAASVMESKQELFKGLRTKPKPQVPPSLQPVSRDYDPSIMETEEERAQRYGEEPSYGGSANYQMFDADQEEGVDDTEINAIKEQMKYVKKESLSAAQRSRRYAEEAEASGLRTLQMLGEQGDQIANAEGSIAITENNTKLAEDYARELKTLNRSMFAVHVSNPFNTRRRIQEREQKIRDTFNQQQLQREENRRNQYQAQQRVAAAMGNIPGERRRQLTETELRYREQMARQKADLAQASRFQFEPDDEDFEVERDIDATLDDVSAAANRLNSMAKSINTELESQNRRVAKLNQKTQEVEIGVHLNTSRLARIR</sequence>
<dbReference type="Proteomes" id="UP001489719">
    <property type="component" value="Unassembled WGS sequence"/>
</dbReference>